<dbReference type="Gene3D" id="3.40.800.20">
    <property type="entry name" value="Histone deacetylase domain"/>
    <property type="match status" value="1"/>
</dbReference>
<dbReference type="InterPro" id="IPR023696">
    <property type="entry name" value="Ureohydrolase_dom_sf"/>
</dbReference>
<dbReference type="RefSeq" id="WP_164211914.1">
    <property type="nucleotide sequence ID" value="NZ_JAAGSC010000043.1"/>
</dbReference>
<reference evidence="2 3" key="1">
    <citation type="submission" date="2020-02" db="EMBL/GenBank/DDBJ databases">
        <authorList>
            <person name="Zhang X.-Y."/>
        </authorList>
    </citation>
    <scope>NUCLEOTIDE SEQUENCE [LARGE SCALE GENOMIC DNA]</scope>
    <source>
        <strain evidence="2 3">C33</strain>
    </source>
</reference>
<evidence type="ECO:0000313" key="3">
    <source>
        <dbReference type="Proteomes" id="UP000484885"/>
    </source>
</evidence>
<dbReference type="AlphaFoldDB" id="A0A845V1P1"/>
<sequence>MKYPEHPPADRHPPYAGSGTGAGVVFETGATATREQLWRVHTSSYLDSIDRLRGQSAWLDVDTTAVSPGTGKIEEVGVGLDGFAAMTGIVQRLARAQCAGRLVFVLGGGYSLISLARGVRSVLCVLAGDEPPEPGLRGLAEVEAAAAFHRSAFVSESS</sequence>
<feature type="compositionally biased region" description="Basic and acidic residues" evidence="1">
    <location>
        <begin position="1"/>
        <end position="13"/>
    </location>
</feature>
<evidence type="ECO:0008006" key="4">
    <source>
        <dbReference type="Google" id="ProtNLM"/>
    </source>
</evidence>
<evidence type="ECO:0000256" key="1">
    <source>
        <dbReference type="SAM" id="MobiDB-lite"/>
    </source>
</evidence>
<keyword evidence="3" id="KW-1185">Reference proteome</keyword>
<dbReference type="EMBL" id="JAAGSC010000043">
    <property type="protein sequence ID" value="NDY96522.1"/>
    <property type="molecule type" value="Genomic_DNA"/>
</dbReference>
<protein>
    <recommendedName>
        <fullName evidence="4">Histone deacetylase domain-containing protein</fullName>
    </recommendedName>
</protein>
<dbReference type="SUPFAM" id="SSF52768">
    <property type="entry name" value="Arginase/deacetylase"/>
    <property type="match status" value="1"/>
</dbReference>
<evidence type="ECO:0000313" key="2">
    <source>
        <dbReference type="EMBL" id="NDY96522.1"/>
    </source>
</evidence>
<gene>
    <name evidence="2" type="ORF">G3I74_12345</name>
</gene>
<organism evidence="2 3">
    <name type="scientific">Wenzhouxiangella limi</name>
    <dbReference type="NCBI Taxonomy" id="2707351"/>
    <lineage>
        <taxon>Bacteria</taxon>
        <taxon>Pseudomonadati</taxon>
        <taxon>Pseudomonadota</taxon>
        <taxon>Gammaproteobacteria</taxon>
        <taxon>Chromatiales</taxon>
        <taxon>Wenzhouxiangellaceae</taxon>
        <taxon>Wenzhouxiangella</taxon>
    </lineage>
</organism>
<proteinExistence type="predicted"/>
<comment type="caution">
    <text evidence="2">The sequence shown here is derived from an EMBL/GenBank/DDBJ whole genome shotgun (WGS) entry which is preliminary data.</text>
</comment>
<accession>A0A845V1P1</accession>
<dbReference type="Proteomes" id="UP000484885">
    <property type="component" value="Unassembled WGS sequence"/>
</dbReference>
<feature type="region of interest" description="Disordered" evidence="1">
    <location>
        <begin position="1"/>
        <end position="20"/>
    </location>
</feature>
<name>A0A845V1P1_9GAMM</name>
<dbReference type="InterPro" id="IPR037138">
    <property type="entry name" value="His_deacetylse_dom_sf"/>
</dbReference>